<dbReference type="InterPro" id="IPR036188">
    <property type="entry name" value="FAD/NAD-bd_sf"/>
</dbReference>
<dbReference type="InterPro" id="IPR050346">
    <property type="entry name" value="FMO-like"/>
</dbReference>
<dbReference type="GO" id="GO:0004497">
    <property type="term" value="F:monooxygenase activity"/>
    <property type="evidence" value="ECO:0007669"/>
    <property type="project" value="UniProtKB-KW"/>
</dbReference>
<dbReference type="PRINTS" id="PR00419">
    <property type="entry name" value="ADXRDTASE"/>
</dbReference>
<dbReference type="EMBL" id="JBFCZG010000006">
    <property type="protein sequence ID" value="KAL3420686.1"/>
    <property type="molecule type" value="Genomic_DNA"/>
</dbReference>
<sequence>MSRSKRVAIIGAGPAGAISIDAFAQEHAFDLIRVFERRERPGGCWLSDKNQHPPLPPGEFGKISSRKADPPLDIPEKVPAQFPKQTRLRYAETSVYPYLESNIDAQVMEFSQEAIPIQRSQRSISLHGEDTPFRHVSVIQKYVEDLVNRKGYEQLVEYNTTVENVRKINGEWEVTLRKESSTNDFWWKESFDAVVIASGHYSVPYIPDIRGLAEFQARNPHSIEHSKAFRGRERYRGKRVVVVGASVSGADIAVDLVSVAQTPINAVVKGHRPNLYFGDTAFHHPGLRLLPSITHVDAGTRGVYFEDGSVIQDVDFIIFATGYSWALPFLPDIPVRNNRVPDLYLHVFHQRDPSLVFIGAVAAGLTFKVYEWQAVLAARVLAGRAKLPSTDEQIKWEKDRIALKGDGVPFTALYPDFEDYFETVRKLAGDPGSEQPGRKLPKFEKSWVQAFFAGHQKRVAMWERINKEAEEERGTLRSKL</sequence>
<organism evidence="6 7">
    <name type="scientific">Phlyctema vagabunda</name>
    <dbReference type="NCBI Taxonomy" id="108571"/>
    <lineage>
        <taxon>Eukaryota</taxon>
        <taxon>Fungi</taxon>
        <taxon>Dikarya</taxon>
        <taxon>Ascomycota</taxon>
        <taxon>Pezizomycotina</taxon>
        <taxon>Leotiomycetes</taxon>
        <taxon>Helotiales</taxon>
        <taxon>Dermateaceae</taxon>
        <taxon>Phlyctema</taxon>
    </lineage>
</organism>
<evidence type="ECO:0000256" key="4">
    <source>
        <dbReference type="ARBA" id="ARBA00022857"/>
    </source>
</evidence>
<dbReference type="Pfam" id="PF00743">
    <property type="entry name" value="FMO-like"/>
    <property type="match status" value="2"/>
</dbReference>
<proteinExistence type="inferred from homology"/>
<dbReference type="InterPro" id="IPR020946">
    <property type="entry name" value="Flavin_mOase-like"/>
</dbReference>
<keyword evidence="6" id="KW-0503">Monooxygenase</keyword>
<evidence type="ECO:0000313" key="6">
    <source>
        <dbReference type="EMBL" id="KAL3420686.1"/>
    </source>
</evidence>
<dbReference type="SUPFAM" id="SSF51905">
    <property type="entry name" value="FAD/NAD(P)-binding domain"/>
    <property type="match status" value="2"/>
</dbReference>
<evidence type="ECO:0000256" key="2">
    <source>
        <dbReference type="ARBA" id="ARBA00022630"/>
    </source>
</evidence>
<evidence type="ECO:0000256" key="1">
    <source>
        <dbReference type="ARBA" id="ARBA00009183"/>
    </source>
</evidence>
<comment type="similarity">
    <text evidence="1">Belongs to the FMO family.</text>
</comment>
<evidence type="ECO:0000256" key="3">
    <source>
        <dbReference type="ARBA" id="ARBA00022827"/>
    </source>
</evidence>
<comment type="caution">
    <text evidence="6">The sequence shown here is derived from an EMBL/GenBank/DDBJ whole genome shotgun (WGS) entry which is preliminary data.</text>
</comment>
<dbReference type="Proteomes" id="UP001629113">
    <property type="component" value="Unassembled WGS sequence"/>
</dbReference>
<keyword evidence="7" id="KW-1185">Reference proteome</keyword>
<keyword evidence="2" id="KW-0285">Flavoprotein</keyword>
<keyword evidence="3" id="KW-0274">FAD</keyword>
<keyword evidence="5" id="KW-0560">Oxidoreductase</keyword>
<gene>
    <name evidence="6" type="ORF">PVAG01_07131</name>
</gene>
<accession>A0ABR4PBK0</accession>
<dbReference type="PANTHER" id="PTHR23023">
    <property type="entry name" value="DIMETHYLANILINE MONOOXYGENASE"/>
    <property type="match status" value="1"/>
</dbReference>
<protein>
    <submittedName>
        <fullName evidence="6">Dimethylaniline monooxygenase (N-oxide forming)</fullName>
    </submittedName>
</protein>
<keyword evidence="4" id="KW-0521">NADP</keyword>
<reference evidence="6 7" key="1">
    <citation type="submission" date="2024-06" db="EMBL/GenBank/DDBJ databases">
        <title>Complete genome of Phlyctema vagabunda strain 19-DSS-EL-015.</title>
        <authorList>
            <person name="Fiorenzani C."/>
        </authorList>
    </citation>
    <scope>NUCLEOTIDE SEQUENCE [LARGE SCALE GENOMIC DNA]</scope>
    <source>
        <strain evidence="6 7">19-DSS-EL-015</strain>
    </source>
</reference>
<evidence type="ECO:0000256" key="5">
    <source>
        <dbReference type="ARBA" id="ARBA00023002"/>
    </source>
</evidence>
<dbReference type="Gene3D" id="3.50.50.60">
    <property type="entry name" value="FAD/NAD(P)-binding domain"/>
    <property type="match status" value="2"/>
</dbReference>
<dbReference type="InterPro" id="IPR000960">
    <property type="entry name" value="Flavin_mOase"/>
</dbReference>
<dbReference type="PIRSF" id="PIRSF000332">
    <property type="entry name" value="FMO"/>
    <property type="match status" value="1"/>
</dbReference>
<name>A0ABR4PBK0_9HELO</name>
<evidence type="ECO:0000313" key="7">
    <source>
        <dbReference type="Proteomes" id="UP001629113"/>
    </source>
</evidence>